<dbReference type="InterPro" id="IPR015955">
    <property type="entry name" value="Lactate_DH/Glyco_Ohase_4_C"/>
</dbReference>
<dbReference type="PATRIC" id="fig|1291052.5.peg.181"/>
<protein>
    <recommendedName>
        <fullName evidence="5 10">L-lactate dehydrogenase</fullName>
        <shortName evidence="10">L-LDH</shortName>
        <ecNumber evidence="4 10">1.1.1.27</ecNumber>
    </recommendedName>
</protein>
<dbReference type="Pfam" id="PF02866">
    <property type="entry name" value="Ldh_1_C"/>
    <property type="match status" value="1"/>
</dbReference>
<dbReference type="PANTHER" id="PTHR43128:SF16">
    <property type="entry name" value="L-LACTATE DEHYDROGENASE"/>
    <property type="match status" value="1"/>
</dbReference>
<proteinExistence type="inferred from homology"/>
<keyword evidence="10" id="KW-0597">Phosphoprotein</keyword>
<evidence type="ECO:0000313" key="15">
    <source>
        <dbReference type="EMBL" id="KRM56198.1"/>
    </source>
</evidence>
<evidence type="ECO:0000259" key="13">
    <source>
        <dbReference type="Pfam" id="PF00056"/>
    </source>
</evidence>
<dbReference type="NCBIfam" id="NF004863">
    <property type="entry name" value="PRK06223.1"/>
    <property type="match status" value="1"/>
</dbReference>
<evidence type="ECO:0000256" key="12">
    <source>
        <dbReference type="PIRSR" id="PIRSR000102-3"/>
    </source>
</evidence>
<dbReference type="PIRSF" id="PIRSF000102">
    <property type="entry name" value="Lac_mal_DH"/>
    <property type="match status" value="1"/>
</dbReference>
<keyword evidence="10" id="KW-0021">Allosteric enzyme</keyword>
<feature type="domain" description="Lactate/malate dehydrogenase C-terminal" evidence="14">
    <location>
        <begin position="149"/>
        <end position="315"/>
    </location>
</feature>
<feature type="binding site" evidence="10">
    <location>
        <position position="147"/>
    </location>
    <ligand>
        <name>NAD(+)</name>
        <dbReference type="ChEBI" id="CHEBI:57540"/>
    </ligand>
</feature>
<dbReference type="InterPro" id="IPR011304">
    <property type="entry name" value="L-lactate_DH"/>
</dbReference>
<dbReference type="FunFam" id="3.40.50.720:FF:000018">
    <property type="entry name" value="Malate dehydrogenase"/>
    <property type="match status" value="1"/>
</dbReference>
<evidence type="ECO:0000256" key="5">
    <source>
        <dbReference type="ARBA" id="ARBA00016495"/>
    </source>
</evidence>
<dbReference type="SUPFAM" id="SSF51735">
    <property type="entry name" value="NAD(P)-binding Rossmann-fold domains"/>
    <property type="match status" value="1"/>
</dbReference>
<comment type="caution">
    <text evidence="15">The sequence shown here is derived from an EMBL/GenBank/DDBJ whole genome shotgun (WGS) entry which is preliminary data.</text>
</comment>
<dbReference type="AlphaFoldDB" id="A0A0R1ZWM9"/>
<dbReference type="InterPro" id="IPR018177">
    <property type="entry name" value="L-lactate_DH_AS"/>
</dbReference>
<evidence type="ECO:0000256" key="4">
    <source>
        <dbReference type="ARBA" id="ARBA00012967"/>
    </source>
</evidence>
<dbReference type="PROSITE" id="PS00064">
    <property type="entry name" value="L_LDH"/>
    <property type="match status" value="1"/>
</dbReference>
<feature type="binding site" evidence="10">
    <location>
        <position position="172"/>
    </location>
    <ligand>
        <name>beta-D-fructose 1,6-bisphosphate</name>
        <dbReference type="ChEBI" id="CHEBI:32966"/>
        <note>allosteric activator</note>
    </ligand>
</feature>
<feature type="modified residue" description="Phosphotyrosine" evidence="10">
    <location>
        <position position="224"/>
    </location>
</feature>
<feature type="binding site" evidence="10">
    <location>
        <position position="92"/>
    </location>
    <ligand>
        <name>substrate</name>
    </ligand>
</feature>
<comment type="function">
    <text evidence="9 10">Catalyzes the conversion of lactate to pyruvate.</text>
</comment>
<dbReference type="InterPro" id="IPR001557">
    <property type="entry name" value="L-lactate/malate_DH"/>
</dbReference>
<dbReference type="CDD" id="cd05291">
    <property type="entry name" value="HicDH_like"/>
    <property type="match status" value="1"/>
</dbReference>
<feature type="binding site" evidence="10">
    <location>
        <position position="157"/>
    </location>
    <ligand>
        <name>beta-D-fructose 1,6-bisphosphate</name>
        <dbReference type="ChEBI" id="CHEBI:32966"/>
        <note>allosteric activator</note>
    </ligand>
</feature>
<evidence type="ECO:0000313" key="16">
    <source>
        <dbReference type="Proteomes" id="UP000051679"/>
    </source>
</evidence>
<dbReference type="OrthoDB" id="9802969at2"/>
<keyword evidence="6 10" id="KW-0560">Oxidoreductase</keyword>
<feature type="domain" description="Lactate/malate dehydrogenase N-terminal" evidence="13">
    <location>
        <begin position="9"/>
        <end position="146"/>
    </location>
</feature>
<dbReference type="HAMAP" id="MF_00488">
    <property type="entry name" value="Lactate_dehydrog"/>
    <property type="match status" value="1"/>
</dbReference>
<evidence type="ECO:0000256" key="1">
    <source>
        <dbReference type="ARBA" id="ARBA00004843"/>
    </source>
</evidence>
<feature type="binding site" evidence="10">
    <location>
        <position position="69"/>
    </location>
    <ligand>
        <name>NAD(+)</name>
        <dbReference type="ChEBI" id="CHEBI:57540"/>
    </ligand>
</feature>
<organism evidence="15 16">
    <name type="scientific">Lacticaseibacillus sharpeae JCM 1186 = DSM 20505</name>
    <dbReference type="NCBI Taxonomy" id="1291052"/>
    <lineage>
        <taxon>Bacteria</taxon>
        <taxon>Bacillati</taxon>
        <taxon>Bacillota</taxon>
        <taxon>Bacilli</taxon>
        <taxon>Lactobacillales</taxon>
        <taxon>Lactobacillaceae</taxon>
        <taxon>Lacticaseibacillus</taxon>
    </lineage>
</organism>
<dbReference type="SUPFAM" id="SSF56327">
    <property type="entry name" value="LDH C-terminal domain-like"/>
    <property type="match status" value="1"/>
</dbReference>
<feature type="active site" description="Proton acceptor" evidence="10 11">
    <location>
        <position position="179"/>
    </location>
</feature>
<feature type="binding site" evidence="12">
    <location>
        <begin position="14"/>
        <end position="19"/>
    </location>
    <ligand>
        <name>NAD(+)</name>
        <dbReference type="ChEBI" id="CHEBI:57540"/>
    </ligand>
</feature>
<keyword evidence="10" id="KW-0963">Cytoplasm</keyword>
<comment type="caution">
    <text evidence="10">Lacks conserved residue(s) required for the propagation of feature annotation.</text>
</comment>
<keyword evidence="16" id="KW-1185">Reference proteome</keyword>
<feature type="binding site" evidence="10">
    <location>
        <begin position="83"/>
        <end position="84"/>
    </location>
    <ligand>
        <name>NAD(+)</name>
        <dbReference type="ChEBI" id="CHEBI:57540"/>
    </ligand>
</feature>
<feature type="binding site" evidence="10">
    <location>
        <position position="18"/>
    </location>
    <ligand>
        <name>NAD(+)</name>
        <dbReference type="ChEBI" id="CHEBI:57540"/>
    </ligand>
</feature>
<evidence type="ECO:0000256" key="9">
    <source>
        <dbReference type="ARBA" id="ARBA00056904"/>
    </source>
</evidence>
<dbReference type="GO" id="GO:0004459">
    <property type="term" value="F:L-lactate dehydrogenase (NAD+) activity"/>
    <property type="evidence" value="ECO:0007669"/>
    <property type="project" value="UniProtKB-UniRule"/>
</dbReference>
<comment type="subcellular location">
    <subcellularLocation>
        <location evidence="10">Cytoplasm</location>
    </subcellularLocation>
</comment>
<comment type="similarity">
    <text evidence="2 10">Belongs to the LDH/MDH superfamily. LDH family.</text>
</comment>
<evidence type="ECO:0000256" key="2">
    <source>
        <dbReference type="ARBA" id="ARBA00006054"/>
    </source>
</evidence>
<comment type="catalytic activity">
    <reaction evidence="8 10">
        <text>(S)-lactate + NAD(+) = pyruvate + NADH + H(+)</text>
        <dbReference type="Rhea" id="RHEA:23444"/>
        <dbReference type="ChEBI" id="CHEBI:15361"/>
        <dbReference type="ChEBI" id="CHEBI:15378"/>
        <dbReference type="ChEBI" id="CHEBI:16651"/>
        <dbReference type="ChEBI" id="CHEBI:57540"/>
        <dbReference type="ChEBI" id="CHEBI:57945"/>
        <dbReference type="EC" id="1.1.1.27"/>
    </reaction>
</comment>
<feature type="binding site" evidence="10 12">
    <location>
        <position position="39"/>
    </location>
    <ligand>
        <name>NAD(+)</name>
        <dbReference type="ChEBI" id="CHEBI:57540"/>
    </ligand>
</feature>
<reference evidence="15 16" key="1">
    <citation type="journal article" date="2015" name="Genome Announc.">
        <title>Expanding the biotechnology potential of lactobacilli through comparative genomics of 213 strains and associated genera.</title>
        <authorList>
            <person name="Sun Z."/>
            <person name="Harris H.M."/>
            <person name="McCann A."/>
            <person name="Guo C."/>
            <person name="Argimon S."/>
            <person name="Zhang W."/>
            <person name="Yang X."/>
            <person name="Jeffery I.B."/>
            <person name="Cooney J.C."/>
            <person name="Kagawa T.F."/>
            <person name="Liu W."/>
            <person name="Song Y."/>
            <person name="Salvetti E."/>
            <person name="Wrobel A."/>
            <person name="Rasinkangas P."/>
            <person name="Parkhill J."/>
            <person name="Rea M.C."/>
            <person name="O'Sullivan O."/>
            <person name="Ritari J."/>
            <person name="Douillard F.P."/>
            <person name="Paul Ross R."/>
            <person name="Yang R."/>
            <person name="Briner A.E."/>
            <person name="Felis G.E."/>
            <person name="de Vos W.M."/>
            <person name="Barrangou R."/>
            <person name="Klaenhammer T.R."/>
            <person name="Caufield P.W."/>
            <person name="Cui Y."/>
            <person name="Zhang H."/>
            <person name="O'Toole P.W."/>
        </authorList>
    </citation>
    <scope>NUCLEOTIDE SEQUENCE [LARGE SCALE GENOMIC DNA]</scope>
    <source>
        <strain evidence="15 16">DSM 20505</strain>
    </source>
</reference>
<evidence type="ECO:0000256" key="11">
    <source>
        <dbReference type="PIRSR" id="PIRSR000102-1"/>
    </source>
</evidence>
<evidence type="ECO:0000256" key="3">
    <source>
        <dbReference type="ARBA" id="ARBA00011881"/>
    </source>
</evidence>
<accession>A0A0R1ZWM9</accession>
<dbReference type="GO" id="GO:0006089">
    <property type="term" value="P:lactate metabolic process"/>
    <property type="evidence" value="ECO:0007669"/>
    <property type="project" value="TreeGrafter"/>
</dbReference>
<name>A0A0R1ZWM9_9LACO</name>
<dbReference type="Pfam" id="PF00056">
    <property type="entry name" value="Ldh_1_N"/>
    <property type="match status" value="1"/>
</dbReference>
<feature type="binding site" evidence="10">
    <location>
        <position position="233"/>
    </location>
    <ligand>
        <name>substrate</name>
    </ligand>
</feature>
<dbReference type="UniPathway" id="UPA00554">
    <property type="reaction ID" value="UER00611"/>
</dbReference>
<dbReference type="InterPro" id="IPR022383">
    <property type="entry name" value="Lactate/malate_DH_C"/>
</dbReference>
<dbReference type="EC" id="1.1.1.27" evidence="4 10"/>
<dbReference type="RefSeq" id="WP_054679957.1">
    <property type="nucleotide sequence ID" value="NZ_AYYO01000008.1"/>
</dbReference>
<dbReference type="PRINTS" id="PR00086">
    <property type="entry name" value="LLDHDRGNASE"/>
</dbReference>
<evidence type="ECO:0000259" key="14">
    <source>
        <dbReference type="Pfam" id="PF02866"/>
    </source>
</evidence>
<dbReference type="EMBL" id="AYYO01000008">
    <property type="protein sequence ID" value="KRM56198.1"/>
    <property type="molecule type" value="Genomic_DNA"/>
</dbReference>
<dbReference type="InterPro" id="IPR001236">
    <property type="entry name" value="Lactate/malate_DH_N"/>
</dbReference>
<dbReference type="Gene3D" id="3.90.110.10">
    <property type="entry name" value="Lactate dehydrogenase/glycoside hydrolase, family 4, C-terminal"/>
    <property type="match status" value="1"/>
</dbReference>
<evidence type="ECO:0000256" key="10">
    <source>
        <dbReference type="HAMAP-Rule" id="MF_00488"/>
    </source>
</evidence>
<evidence type="ECO:0000256" key="6">
    <source>
        <dbReference type="ARBA" id="ARBA00023002"/>
    </source>
</evidence>
<sequence>MAEAIKHQKVILVGDGAVGSSYAFAMVQQGIAQEIGIVDIVKDKTKGDAIDLSDALPFTSNKKIYSADYSDCKDADLVVITSGAPQKPGETRLDLVNKNLGIINAVVNPIVESGFNGIFLVAANPVDILTYATWKISGFPKDKVIGSGTSLDTARYRQALADLAGVDAHSVHGYILGEHGDTEFAAWSHTTIGGLTIAEYQKAHPEITNEQLQKLYEGVRDAAYTIINLKGATFYGVGTALARISKAIFNDENAVLPLSVYMDGQYGINDVYIGTPAVINRNGIKEIIELPLSEDEEASMKASASQLKKIIDGAFSASDIKFRQ</sequence>
<dbReference type="NCBIfam" id="NF000824">
    <property type="entry name" value="PRK00066.1"/>
    <property type="match status" value="1"/>
</dbReference>
<comment type="pathway">
    <text evidence="1 10">Fermentation; pyruvate fermentation to lactate; (S)-lactate from pyruvate: step 1/1.</text>
</comment>
<gene>
    <name evidence="10" type="primary">ldh</name>
    <name evidence="15" type="ORF">FC18_GL000174</name>
</gene>
<comment type="subunit">
    <text evidence="3 10">Homotetramer.</text>
</comment>
<dbReference type="Proteomes" id="UP000051679">
    <property type="component" value="Unassembled WGS sequence"/>
</dbReference>
<feature type="binding site" evidence="10">
    <location>
        <begin position="152"/>
        <end position="155"/>
    </location>
    <ligand>
        <name>substrate</name>
    </ligand>
</feature>
<feature type="binding site" evidence="12">
    <location>
        <position position="99"/>
    </location>
    <ligand>
        <name>NAD(+)</name>
        <dbReference type="ChEBI" id="CHEBI:57540"/>
    </ligand>
</feature>
<dbReference type="GO" id="GO:0006096">
    <property type="term" value="P:glycolytic process"/>
    <property type="evidence" value="ECO:0007669"/>
    <property type="project" value="UniProtKB-UniRule"/>
</dbReference>
<feature type="binding site" evidence="10">
    <location>
        <begin position="124"/>
        <end position="127"/>
    </location>
    <ligand>
        <name>substrate</name>
    </ligand>
</feature>
<keyword evidence="7 10" id="KW-0520">NAD</keyword>
<dbReference type="PANTHER" id="PTHR43128">
    <property type="entry name" value="L-2-HYDROXYCARBOXYLATE DEHYDROGENASE (NAD(P)(+))"/>
    <property type="match status" value="1"/>
</dbReference>
<dbReference type="STRING" id="1291052.FC18_GL000174"/>
<dbReference type="GO" id="GO:0005737">
    <property type="term" value="C:cytoplasm"/>
    <property type="evidence" value="ECO:0007669"/>
    <property type="project" value="UniProtKB-SubCell"/>
</dbReference>
<feature type="binding site" evidence="10">
    <location>
        <position position="44"/>
    </location>
    <ligand>
        <name>NAD(+)</name>
        <dbReference type="ChEBI" id="CHEBI:57540"/>
    </ligand>
</feature>
<comment type="activity regulation">
    <text evidence="10">Allosterically activated by fructose 1,6-bisphosphate (FBP).</text>
</comment>
<dbReference type="InterPro" id="IPR036291">
    <property type="entry name" value="NAD(P)-bd_dom_sf"/>
</dbReference>
<dbReference type="Gene3D" id="3.40.50.720">
    <property type="entry name" value="NAD(P)-binding Rossmann-like Domain"/>
    <property type="match status" value="1"/>
</dbReference>
<feature type="binding site" evidence="10">
    <location>
        <position position="86"/>
    </location>
    <ligand>
        <name>substrate</name>
    </ligand>
</feature>
<dbReference type="NCBIfam" id="TIGR01771">
    <property type="entry name" value="L-LDH-NAD"/>
    <property type="match status" value="1"/>
</dbReference>
<evidence type="ECO:0000256" key="7">
    <source>
        <dbReference type="ARBA" id="ARBA00023027"/>
    </source>
</evidence>
<feature type="binding site" evidence="10">
    <location>
        <begin position="122"/>
        <end position="124"/>
    </location>
    <ligand>
        <name>NAD(+)</name>
        <dbReference type="ChEBI" id="CHEBI:57540"/>
    </ligand>
</feature>
<evidence type="ECO:0000256" key="8">
    <source>
        <dbReference type="ARBA" id="ARBA00049258"/>
    </source>
</evidence>